<evidence type="ECO:0000256" key="1">
    <source>
        <dbReference type="ARBA" id="ARBA00001971"/>
    </source>
</evidence>
<evidence type="ECO:0000256" key="7">
    <source>
        <dbReference type="PIRSR" id="PIRSR602403-1"/>
    </source>
</evidence>
<comment type="similarity">
    <text evidence="2 8">Belongs to the cytochrome P450 family.</text>
</comment>
<dbReference type="InterPro" id="IPR050121">
    <property type="entry name" value="Cytochrome_P450_monoxygenase"/>
</dbReference>
<dbReference type="GO" id="GO:0020037">
    <property type="term" value="F:heme binding"/>
    <property type="evidence" value="ECO:0007669"/>
    <property type="project" value="InterPro"/>
</dbReference>
<reference evidence="10 11" key="1">
    <citation type="submission" date="2023-11" db="EMBL/GenBank/DDBJ databases">
        <title>An acidophilic fungus is an integral part of prey digestion in a carnivorous sundew plant.</title>
        <authorList>
            <person name="Tsai I.J."/>
        </authorList>
    </citation>
    <scope>NUCLEOTIDE SEQUENCE [LARGE SCALE GENOMIC DNA]</scope>
    <source>
        <strain evidence="10">169a</strain>
    </source>
</reference>
<dbReference type="PANTHER" id="PTHR24305">
    <property type="entry name" value="CYTOCHROME P450"/>
    <property type="match status" value="1"/>
</dbReference>
<dbReference type="Gene3D" id="1.10.630.10">
    <property type="entry name" value="Cytochrome P450"/>
    <property type="match status" value="1"/>
</dbReference>
<sequence length="513" mass="58238">MEILLSGAGVLVLYGFTLAIYRLYLGPLAKIPGPKIAALSSWYNAYYDLVAGGQYVWKIREMHEKYGPVVRTRPDAVHISDPLFIDKIYSQSPKQRRERAHTILNMLQSPGSILATKDHDLHRRRRAVINPYFSQQNVRRLEPVINTTLANLFRRMDGWAKDGHPVHMNKVFRAATKDVIQAYALGDGQRCLDEEDCNAAFFDVMTPQRIIHLGTHVYWLAKLLASLPPEIMSRLIPRVAVFMRFMEDLTEEIKTIRKAKDHPESKTIFHEIMRSDNLPASEKETHRLADEAMVLIIAGSETTAFTLVAIIYLMLADRKALNRLKAELATVMDGCKDSIPSAAELDSLPYLNSVIQEAIRVYPGATHRQDRIAPDEDLVYKNPHTGEEIVIPAGTVIGMSAPIVNRDKNIYGERADEFWPDRYLENPKLRQHQFAFSKGTRQCIGMNLAYQELQTFVAGIFHKYDLYDSTRKKQSGPTLELFQTGLKDIEMDGDYITPSVVPGSEGLRIIVRN</sequence>
<evidence type="ECO:0000256" key="4">
    <source>
        <dbReference type="ARBA" id="ARBA00023002"/>
    </source>
</evidence>
<keyword evidence="9" id="KW-1133">Transmembrane helix</keyword>
<dbReference type="InterPro" id="IPR036396">
    <property type="entry name" value="Cyt_P450_sf"/>
</dbReference>
<dbReference type="GO" id="GO:0004497">
    <property type="term" value="F:monooxygenase activity"/>
    <property type="evidence" value="ECO:0007669"/>
    <property type="project" value="UniProtKB-KW"/>
</dbReference>
<evidence type="ECO:0000313" key="10">
    <source>
        <dbReference type="EMBL" id="WPH01289.1"/>
    </source>
</evidence>
<dbReference type="InterPro" id="IPR001128">
    <property type="entry name" value="Cyt_P450"/>
</dbReference>
<keyword evidence="3 7" id="KW-0479">Metal-binding</keyword>
<keyword evidence="7 8" id="KW-0349">Heme</keyword>
<dbReference type="PRINTS" id="PR00465">
    <property type="entry name" value="EP450IV"/>
</dbReference>
<dbReference type="SUPFAM" id="SSF48264">
    <property type="entry name" value="Cytochrome P450"/>
    <property type="match status" value="1"/>
</dbReference>
<feature type="binding site" description="axial binding residue" evidence="7">
    <location>
        <position position="443"/>
    </location>
    <ligand>
        <name>heme</name>
        <dbReference type="ChEBI" id="CHEBI:30413"/>
    </ligand>
    <ligandPart>
        <name>Fe</name>
        <dbReference type="ChEBI" id="CHEBI:18248"/>
    </ligandPart>
</feature>
<organism evidence="10 11">
    <name type="scientific">Acrodontium crateriforme</name>
    <dbReference type="NCBI Taxonomy" id="150365"/>
    <lineage>
        <taxon>Eukaryota</taxon>
        <taxon>Fungi</taxon>
        <taxon>Dikarya</taxon>
        <taxon>Ascomycota</taxon>
        <taxon>Pezizomycotina</taxon>
        <taxon>Dothideomycetes</taxon>
        <taxon>Dothideomycetidae</taxon>
        <taxon>Mycosphaerellales</taxon>
        <taxon>Teratosphaeriaceae</taxon>
        <taxon>Acrodontium</taxon>
    </lineage>
</organism>
<dbReference type="InterPro" id="IPR002403">
    <property type="entry name" value="Cyt_P450_E_grp-IV"/>
</dbReference>
<keyword evidence="11" id="KW-1185">Reference proteome</keyword>
<dbReference type="Proteomes" id="UP001303373">
    <property type="component" value="Chromosome 5"/>
</dbReference>
<dbReference type="InterPro" id="IPR017972">
    <property type="entry name" value="Cyt_P450_CS"/>
</dbReference>
<evidence type="ECO:0000313" key="11">
    <source>
        <dbReference type="Proteomes" id="UP001303373"/>
    </source>
</evidence>
<dbReference type="PROSITE" id="PS00086">
    <property type="entry name" value="CYTOCHROME_P450"/>
    <property type="match status" value="1"/>
</dbReference>
<evidence type="ECO:0000256" key="2">
    <source>
        <dbReference type="ARBA" id="ARBA00010617"/>
    </source>
</evidence>
<gene>
    <name evidence="10" type="ORF">R9X50_00412700</name>
</gene>
<evidence type="ECO:0000256" key="3">
    <source>
        <dbReference type="ARBA" id="ARBA00022723"/>
    </source>
</evidence>
<keyword evidence="9" id="KW-0472">Membrane</keyword>
<keyword evidence="4 8" id="KW-0560">Oxidoreductase</keyword>
<dbReference type="AlphaFoldDB" id="A0AAQ3R843"/>
<evidence type="ECO:0000256" key="6">
    <source>
        <dbReference type="ARBA" id="ARBA00023033"/>
    </source>
</evidence>
<evidence type="ECO:0000256" key="8">
    <source>
        <dbReference type="RuleBase" id="RU000461"/>
    </source>
</evidence>
<keyword evidence="5 7" id="KW-0408">Iron</keyword>
<dbReference type="CDD" id="cd11062">
    <property type="entry name" value="CYP58-like"/>
    <property type="match status" value="1"/>
</dbReference>
<dbReference type="GO" id="GO:0016705">
    <property type="term" value="F:oxidoreductase activity, acting on paired donors, with incorporation or reduction of molecular oxygen"/>
    <property type="evidence" value="ECO:0007669"/>
    <property type="project" value="InterPro"/>
</dbReference>
<protein>
    <submittedName>
        <fullName evidence="10">Cytochrome P450 monooxygenase astB</fullName>
    </submittedName>
</protein>
<feature type="transmembrane region" description="Helical" evidence="9">
    <location>
        <begin position="292"/>
        <end position="315"/>
    </location>
</feature>
<name>A0AAQ3R843_9PEZI</name>
<comment type="cofactor">
    <cofactor evidence="1 7">
        <name>heme</name>
        <dbReference type="ChEBI" id="CHEBI:30413"/>
    </cofactor>
</comment>
<dbReference type="PRINTS" id="PR00385">
    <property type="entry name" value="P450"/>
</dbReference>
<evidence type="ECO:0000256" key="9">
    <source>
        <dbReference type="SAM" id="Phobius"/>
    </source>
</evidence>
<accession>A0AAQ3R843</accession>
<dbReference type="GO" id="GO:0005506">
    <property type="term" value="F:iron ion binding"/>
    <property type="evidence" value="ECO:0007669"/>
    <property type="project" value="InterPro"/>
</dbReference>
<dbReference type="EMBL" id="CP138584">
    <property type="protein sequence ID" value="WPH01289.1"/>
    <property type="molecule type" value="Genomic_DNA"/>
</dbReference>
<dbReference type="PANTHER" id="PTHR24305:SF157">
    <property type="entry name" value="N-ACETYLTRYPTOPHAN 6-HYDROXYLASE IVOC-RELATED"/>
    <property type="match status" value="1"/>
</dbReference>
<proteinExistence type="inferred from homology"/>
<keyword evidence="6 8" id="KW-0503">Monooxygenase</keyword>
<keyword evidence="9" id="KW-0812">Transmembrane</keyword>
<dbReference type="Pfam" id="PF00067">
    <property type="entry name" value="p450"/>
    <property type="match status" value="1"/>
</dbReference>
<evidence type="ECO:0000256" key="5">
    <source>
        <dbReference type="ARBA" id="ARBA00023004"/>
    </source>
</evidence>